<dbReference type="Proteomes" id="UP000316256">
    <property type="component" value="Unassembled WGS sequence"/>
</dbReference>
<dbReference type="SMART" id="SM00422">
    <property type="entry name" value="HTH_MERR"/>
    <property type="match status" value="1"/>
</dbReference>
<evidence type="ECO:0000313" key="5">
    <source>
        <dbReference type="EMBL" id="TQF65916.1"/>
    </source>
</evidence>
<dbReference type="Gene3D" id="1.10.1660.10">
    <property type="match status" value="1"/>
</dbReference>
<dbReference type="RefSeq" id="WP_142102059.1">
    <property type="nucleotide sequence ID" value="NZ_VIGH01000009.1"/>
</dbReference>
<keyword evidence="6" id="KW-1185">Reference proteome</keyword>
<keyword evidence="1" id="KW-0805">Transcription regulation</keyword>
<dbReference type="PROSITE" id="PS00552">
    <property type="entry name" value="HTH_MERR_1"/>
    <property type="match status" value="1"/>
</dbReference>
<dbReference type="InterPro" id="IPR000551">
    <property type="entry name" value="MerR-type_HTH_dom"/>
</dbReference>
<protein>
    <submittedName>
        <fullName evidence="5">Heavy metal-responsive transcriptional regulator</fullName>
    </submittedName>
</protein>
<evidence type="ECO:0000259" key="4">
    <source>
        <dbReference type="PROSITE" id="PS50937"/>
    </source>
</evidence>
<dbReference type="PROSITE" id="PS50937">
    <property type="entry name" value="HTH_MERR_2"/>
    <property type="match status" value="1"/>
</dbReference>
<evidence type="ECO:0000256" key="2">
    <source>
        <dbReference type="ARBA" id="ARBA00023125"/>
    </source>
</evidence>
<evidence type="ECO:0000256" key="1">
    <source>
        <dbReference type="ARBA" id="ARBA00023015"/>
    </source>
</evidence>
<name>A0A541B0T0_9NOCA</name>
<dbReference type="EMBL" id="VIGH01000009">
    <property type="protein sequence ID" value="TQF65916.1"/>
    <property type="molecule type" value="Genomic_DNA"/>
</dbReference>
<organism evidence="5 6">
    <name type="scientific">Rhodococcus spelaei</name>
    <dbReference type="NCBI Taxonomy" id="2546320"/>
    <lineage>
        <taxon>Bacteria</taxon>
        <taxon>Bacillati</taxon>
        <taxon>Actinomycetota</taxon>
        <taxon>Actinomycetes</taxon>
        <taxon>Mycobacteriales</taxon>
        <taxon>Nocardiaceae</taxon>
        <taxon>Rhodococcus</taxon>
    </lineage>
</organism>
<feature type="domain" description="HTH merR-type" evidence="4">
    <location>
        <begin position="1"/>
        <end position="69"/>
    </location>
</feature>
<dbReference type="InterPro" id="IPR047057">
    <property type="entry name" value="MerR_fam"/>
</dbReference>
<dbReference type="InterPro" id="IPR009061">
    <property type="entry name" value="DNA-bd_dom_put_sf"/>
</dbReference>
<dbReference type="SUPFAM" id="SSF46955">
    <property type="entry name" value="Putative DNA-binding domain"/>
    <property type="match status" value="1"/>
</dbReference>
<dbReference type="PANTHER" id="PTHR30204">
    <property type="entry name" value="REDOX-CYCLING DRUG-SENSING TRANSCRIPTIONAL ACTIVATOR SOXR"/>
    <property type="match status" value="1"/>
</dbReference>
<sequence>MRIGELADQSGVATRTLRFYEQSGLLSEPVRTASGYRDYGPEFVERLHFIRRAQAAGLTLREVRDVLTIRDRGQAPCGQVVDLLSEHLEQVRGKILELITLESTLESLLDRAKLGGPHDAGSAGVCWILESDDPAAEIAR</sequence>
<dbReference type="PRINTS" id="PR00040">
    <property type="entry name" value="HTHMERR"/>
</dbReference>
<evidence type="ECO:0000313" key="6">
    <source>
        <dbReference type="Proteomes" id="UP000316256"/>
    </source>
</evidence>
<gene>
    <name evidence="5" type="ORF">FK531_18680</name>
</gene>
<accession>A0A541B0T0</accession>
<dbReference type="AlphaFoldDB" id="A0A541B0T0"/>
<evidence type="ECO:0000256" key="3">
    <source>
        <dbReference type="ARBA" id="ARBA00023163"/>
    </source>
</evidence>
<keyword evidence="3" id="KW-0804">Transcription</keyword>
<dbReference type="CDD" id="cd04770">
    <property type="entry name" value="HTH_HMRTR"/>
    <property type="match status" value="1"/>
</dbReference>
<proteinExistence type="predicted"/>
<dbReference type="PANTHER" id="PTHR30204:SF94">
    <property type="entry name" value="HEAVY METAL-DEPENDENT TRANSCRIPTIONAL REGULATOR HI_0293-RELATED"/>
    <property type="match status" value="1"/>
</dbReference>
<dbReference type="GO" id="GO:0003700">
    <property type="term" value="F:DNA-binding transcription factor activity"/>
    <property type="evidence" value="ECO:0007669"/>
    <property type="project" value="InterPro"/>
</dbReference>
<keyword evidence="2" id="KW-0238">DNA-binding</keyword>
<comment type="caution">
    <text evidence="5">The sequence shown here is derived from an EMBL/GenBank/DDBJ whole genome shotgun (WGS) entry which is preliminary data.</text>
</comment>
<reference evidence="5 6" key="1">
    <citation type="submission" date="2019-06" db="EMBL/GenBank/DDBJ databases">
        <title>Rhodococcus spaelei sp. nov., isolated from a cave.</title>
        <authorList>
            <person name="Lee S.D."/>
        </authorList>
    </citation>
    <scope>NUCLEOTIDE SEQUENCE [LARGE SCALE GENOMIC DNA]</scope>
    <source>
        <strain evidence="5 6">C9-5</strain>
    </source>
</reference>
<dbReference type="Pfam" id="PF13411">
    <property type="entry name" value="MerR_1"/>
    <property type="match status" value="1"/>
</dbReference>
<dbReference type="OrthoDB" id="9802039at2"/>
<dbReference type="GO" id="GO:0003677">
    <property type="term" value="F:DNA binding"/>
    <property type="evidence" value="ECO:0007669"/>
    <property type="project" value="UniProtKB-KW"/>
</dbReference>